<dbReference type="InterPro" id="IPR015943">
    <property type="entry name" value="WD40/YVTN_repeat-like_dom_sf"/>
</dbReference>
<keyword evidence="1" id="KW-0853">WD repeat</keyword>
<dbReference type="OrthoDB" id="6262491at2759"/>
<feature type="repeat" description="WD" evidence="1">
    <location>
        <begin position="257"/>
        <end position="298"/>
    </location>
</feature>
<proteinExistence type="predicted"/>
<reference evidence="3" key="1">
    <citation type="submission" date="2020-06" db="EMBL/GenBank/DDBJ databases">
        <title>Draft genome of Bugula neritina, a colonial animal packing powerful symbionts and potential medicines.</title>
        <authorList>
            <person name="Rayko M."/>
        </authorList>
    </citation>
    <scope>NUCLEOTIDE SEQUENCE [LARGE SCALE GENOMIC DNA]</scope>
    <source>
        <strain evidence="3">Kwan_BN1</strain>
    </source>
</reference>
<dbReference type="SMART" id="SM00320">
    <property type="entry name" value="WD40"/>
    <property type="match status" value="5"/>
</dbReference>
<dbReference type="AlphaFoldDB" id="A0A7J7KK19"/>
<protein>
    <submittedName>
        <fullName evidence="3">KIAA1875</fullName>
    </submittedName>
</protein>
<sequence>MCLRIRYLWNRLRETILDTANASLENDVKQRHVSHGVHFQRQIMHRNAITTAFHNTTTDEYISVDEEAIRIFHSSGMRKNIFMPSEDINRLCYIKHINSYVGWKYKQPTLYLYGSDFELYSQADAPSELYQVIYNEPKEELIVCGNGYLLCYVFRFGNRHLIARHTRMEHEILEGRELHLLALEDTPSRTQKCYVAFDACLAVFSVSDMQFVCWRKNLHQRDITALLFFNPLKYLISAAYDGSIKVWSSDWKLQFVFVGHTKSVTGLANYPWGPQFLSLSADQTMRVWNLEVLDQVDKQELDDNAVGIFTSLGNTNFCTHSDHVLHLWTVDDLHRVHTIVGYQVSSVKCTVHPNFPTRAVVTCKDSTVRILCPFNGEVMTTLLLDPQTEVIVDVAYSIADEILFVALEGGNVLKCSTSTNPATILTRWSFPELKLYCNYLLIYEYVIGNQSTNPWKNIARAFAAKHLEVVMDDDEEVESGRSTPQPTVNKNQDRTLLLGGRKDGYLCVLNMKTGETEFEIEGHGSKGVLSMIANSPDDQVVSAGRDNVIKVWRLFPYAAESLSPMMSFYCSQTPLHMCIMTGKLGVAFHEHASATYSVVVYNIGNRARKDHSPEVDHTDTITALTACQRMKLFASASLDGTVRVWSDTNQLVRQLKLNAIPHSLEFVDSKGTLIVGVGKNLHKIDSVDMLPRVYKFKQVTMRFKPITAENKIPFDTKALSTLSKKDLKRLQTSRPAYRFERYSDELTEQERELLTSEEKAKTDAYEALINREEDVIKLKNGEIRVKNLPPRNRYTKNEAFLKYLSIFYDRPQVELYREDEFPVDSAKAAIKKNDDVETEYQKYEDQGFFPSAEKAGTVPVCDLLKSTGYNIEEDKNLLETGNERLVYPSDPRGFLPNSVLVRLLFPEDAKTSAVEDTWRPPRLTDEQLAEIGQTRGTELHPRLTPLDEVGFGLLSRPKRKRRQHKYGGLYTGPKSVADLAEEKALAAFQQQGTEREASIPPGMDPRENTDADRVMIMSDDEETSNAQLLKSMKSSLKKGKKKKARAKVSFGMEEEEEELCLRHPLNL</sequence>
<accession>A0A7J7KK19</accession>
<comment type="caution">
    <text evidence="3">The sequence shown here is derived from an EMBL/GenBank/DDBJ whole genome shotgun (WGS) entry which is preliminary data.</text>
</comment>
<dbReference type="InterPro" id="IPR001680">
    <property type="entry name" value="WD40_rpt"/>
</dbReference>
<dbReference type="Pfam" id="PF00400">
    <property type="entry name" value="WD40"/>
    <property type="match status" value="4"/>
</dbReference>
<name>A0A7J7KK19_BUGNE</name>
<evidence type="ECO:0000256" key="1">
    <source>
        <dbReference type="PROSITE-ProRule" id="PRU00221"/>
    </source>
</evidence>
<dbReference type="InterPro" id="IPR036322">
    <property type="entry name" value="WD40_repeat_dom_sf"/>
</dbReference>
<evidence type="ECO:0000313" key="4">
    <source>
        <dbReference type="Proteomes" id="UP000593567"/>
    </source>
</evidence>
<dbReference type="EMBL" id="VXIV02000430">
    <property type="protein sequence ID" value="KAF6038321.1"/>
    <property type="molecule type" value="Genomic_DNA"/>
</dbReference>
<dbReference type="PANTHER" id="PTHR45532">
    <property type="entry name" value="WD REPEAT-CONTAINING PROTEIN 97"/>
    <property type="match status" value="1"/>
</dbReference>
<organism evidence="3 4">
    <name type="scientific">Bugula neritina</name>
    <name type="common">Brown bryozoan</name>
    <name type="synonym">Sertularia neritina</name>
    <dbReference type="NCBI Taxonomy" id="10212"/>
    <lineage>
        <taxon>Eukaryota</taxon>
        <taxon>Metazoa</taxon>
        <taxon>Spiralia</taxon>
        <taxon>Lophotrochozoa</taxon>
        <taxon>Bryozoa</taxon>
        <taxon>Gymnolaemata</taxon>
        <taxon>Cheilostomatida</taxon>
        <taxon>Flustrina</taxon>
        <taxon>Buguloidea</taxon>
        <taxon>Bugulidae</taxon>
        <taxon>Bugula</taxon>
    </lineage>
</organism>
<dbReference type="PANTHER" id="PTHR45532:SF1">
    <property type="entry name" value="WD REPEAT-CONTAINING PROTEIN 97"/>
    <property type="match status" value="1"/>
</dbReference>
<dbReference type="Proteomes" id="UP000593567">
    <property type="component" value="Unassembled WGS sequence"/>
</dbReference>
<dbReference type="PROSITE" id="PS50082">
    <property type="entry name" value="WD_REPEATS_2"/>
    <property type="match status" value="3"/>
</dbReference>
<feature type="region of interest" description="Disordered" evidence="2">
    <location>
        <begin position="990"/>
        <end position="1009"/>
    </location>
</feature>
<dbReference type="SUPFAM" id="SSF50978">
    <property type="entry name" value="WD40 repeat-like"/>
    <property type="match status" value="2"/>
</dbReference>
<dbReference type="PROSITE" id="PS50294">
    <property type="entry name" value="WD_REPEATS_REGION"/>
    <property type="match status" value="3"/>
</dbReference>
<gene>
    <name evidence="3" type="ORF">EB796_003382</name>
</gene>
<feature type="repeat" description="WD" evidence="1">
    <location>
        <begin position="216"/>
        <end position="248"/>
    </location>
</feature>
<keyword evidence="4" id="KW-1185">Reference proteome</keyword>
<evidence type="ECO:0000313" key="3">
    <source>
        <dbReference type="EMBL" id="KAF6038321.1"/>
    </source>
</evidence>
<feature type="repeat" description="WD" evidence="1">
    <location>
        <begin position="614"/>
        <end position="646"/>
    </location>
</feature>
<dbReference type="Gene3D" id="2.130.10.10">
    <property type="entry name" value="YVTN repeat-like/Quinoprotein amine dehydrogenase"/>
    <property type="match status" value="2"/>
</dbReference>
<evidence type="ECO:0000256" key="2">
    <source>
        <dbReference type="SAM" id="MobiDB-lite"/>
    </source>
</evidence>